<evidence type="ECO:0000313" key="2">
    <source>
        <dbReference type="EMBL" id="AEG71249.1"/>
    </source>
</evidence>
<evidence type="ECO:0000256" key="1">
    <source>
        <dbReference type="SAM" id="MobiDB-lite"/>
    </source>
</evidence>
<dbReference type="HOGENOM" id="CLU_061967_0_0_4"/>
<feature type="region of interest" description="Disordered" evidence="1">
    <location>
        <begin position="197"/>
        <end position="228"/>
    </location>
</feature>
<dbReference type="Proteomes" id="UP000007953">
    <property type="component" value="Plasmid megaplasmid"/>
</dbReference>
<dbReference type="EMBL" id="CP002820">
    <property type="protein sequence ID" value="AEG71249.1"/>
    <property type="molecule type" value="Genomic_DNA"/>
</dbReference>
<geneLocation type="plasmid" evidence="3"/>
<feature type="region of interest" description="Disordered" evidence="1">
    <location>
        <begin position="1"/>
        <end position="31"/>
    </location>
</feature>
<organism evidence="2 3">
    <name type="scientific">Ralstonia solanacearum (strain Po82)</name>
    <dbReference type="NCBI Taxonomy" id="1031711"/>
    <lineage>
        <taxon>Bacteria</taxon>
        <taxon>Pseudomonadati</taxon>
        <taxon>Pseudomonadota</taxon>
        <taxon>Betaproteobacteria</taxon>
        <taxon>Burkholderiales</taxon>
        <taxon>Burkholderiaceae</taxon>
        <taxon>Ralstonia</taxon>
        <taxon>Ralstonia solanacearum species complex</taxon>
    </lineage>
</organism>
<name>F6G8N0_RALS8</name>
<reference evidence="2 3" key="1">
    <citation type="journal article" date="2011" name="J. Bacteriol.">
        <title>Complete genome sequence of the plant pathogen Ralstonia solanacearum strain Po82.</title>
        <authorList>
            <person name="Xu J."/>
            <person name="Zheng H.J."/>
            <person name="Liu L."/>
            <person name="Pan Z.C."/>
            <person name="Prior P."/>
            <person name="Tang B."/>
            <person name="Xu J.S."/>
            <person name="Zhang H."/>
            <person name="Tian Q."/>
            <person name="Zhang L.Q."/>
            <person name="Feng J."/>
        </authorList>
    </citation>
    <scope>NUCLEOTIDE SEQUENCE [LARGE SCALE GENOMIC DNA]</scope>
    <source>
        <strain evidence="3">Po82</strain>
    </source>
</reference>
<evidence type="ECO:0000313" key="3">
    <source>
        <dbReference type="Proteomes" id="UP000007953"/>
    </source>
</evidence>
<dbReference type="AlphaFoldDB" id="F6G8N0"/>
<sequence>MAVEPAGLESLTQVIHESSADDGGSKREERAMDIEPSFETNAYLSKAGKPSVRALNHPPVTAQALPALDALAGDPGPYAAPLQILPTSAAVVSLVGMQLVGALTRPAIQATYRGNRIQGGFECDRVMSIRPCYGDGQGNASGIDYEVPLAPEFAAIRRARPGLFAPRGLGTLAPSILARLQSIWSCSRSRTSMARCSLSHTPPACQSRRRRQQVMPLPKPSSWGRSSHGIPVCNTYRMPLNAARSSTERRRPPLGEATNSGISGSSANHNSLLTFLLDMPRTITRFLP</sequence>
<protein>
    <submittedName>
        <fullName evidence="2">Uncharacterized protein</fullName>
    </submittedName>
</protein>
<proteinExistence type="predicted"/>
<dbReference type="KEGG" id="rsn:RSPO_m00611"/>
<feature type="region of interest" description="Disordered" evidence="1">
    <location>
        <begin position="243"/>
        <end position="265"/>
    </location>
</feature>
<keyword evidence="2" id="KW-0614">Plasmid</keyword>
<gene>
    <name evidence="2" type="ordered locus">RSPO_m00611</name>
</gene>
<accession>F6G8N0</accession>